<accession>A0AAN7VNM8</accession>
<keyword evidence="2" id="KW-1185">Reference proteome</keyword>
<reference evidence="1 2" key="1">
    <citation type="journal article" date="2024" name="Insects">
        <title>An Improved Chromosome-Level Genome Assembly of the Firefly Pyrocoelia pectoralis.</title>
        <authorList>
            <person name="Fu X."/>
            <person name="Meyer-Rochow V.B."/>
            <person name="Ballantyne L."/>
            <person name="Zhu X."/>
        </authorList>
    </citation>
    <scope>NUCLEOTIDE SEQUENCE [LARGE SCALE GENOMIC DNA]</scope>
    <source>
        <strain evidence="1">XCY_ONT2</strain>
    </source>
</reference>
<dbReference type="Proteomes" id="UP001329430">
    <property type="component" value="Chromosome 2"/>
</dbReference>
<dbReference type="EMBL" id="JAVRBK010000002">
    <property type="protein sequence ID" value="KAK5648386.1"/>
    <property type="molecule type" value="Genomic_DNA"/>
</dbReference>
<organism evidence="1 2">
    <name type="scientific">Pyrocoelia pectoralis</name>
    <dbReference type="NCBI Taxonomy" id="417401"/>
    <lineage>
        <taxon>Eukaryota</taxon>
        <taxon>Metazoa</taxon>
        <taxon>Ecdysozoa</taxon>
        <taxon>Arthropoda</taxon>
        <taxon>Hexapoda</taxon>
        <taxon>Insecta</taxon>
        <taxon>Pterygota</taxon>
        <taxon>Neoptera</taxon>
        <taxon>Endopterygota</taxon>
        <taxon>Coleoptera</taxon>
        <taxon>Polyphaga</taxon>
        <taxon>Elateriformia</taxon>
        <taxon>Elateroidea</taxon>
        <taxon>Lampyridae</taxon>
        <taxon>Lampyrinae</taxon>
        <taxon>Pyrocoelia</taxon>
    </lineage>
</organism>
<evidence type="ECO:0000313" key="2">
    <source>
        <dbReference type="Proteomes" id="UP001329430"/>
    </source>
</evidence>
<sequence length="172" mass="20230">MNKMKREQRKRINTIINLITKTISEEVEEEINEIKKKKMWVRKWINRRHELGASNGLIMEIALEDPKEYFATLRMTESCFNFLLMKMQSSIQRKDTQLRSAIPARTKLQAVLYLLATGCSLRTLTHLFRLGKSSISEFLVDVCEAIYKSLEAYIQVRVNKLQIFRGKNIFIN</sequence>
<protein>
    <submittedName>
        <fullName evidence="1">Uncharacterized protein</fullName>
    </submittedName>
</protein>
<comment type="caution">
    <text evidence="1">The sequence shown here is derived from an EMBL/GenBank/DDBJ whole genome shotgun (WGS) entry which is preliminary data.</text>
</comment>
<dbReference type="AlphaFoldDB" id="A0AAN7VNM8"/>
<gene>
    <name evidence="1" type="ORF">RI129_003278</name>
</gene>
<name>A0AAN7VNM8_9COLE</name>
<evidence type="ECO:0000313" key="1">
    <source>
        <dbReference type="EMBL" id="KAK5648386.1"/>
    </source>
</evidence>
<proteinExistence type="predicted"/>